<sequence length="204" mass="23567">HEKTIKLKRAYDEAYFKNHTDGSGCKLQNGVVSILNFFSPTLKENQPITKRYTCTKLDSPIYKAYINQVFAHTTYSGAPRREVIARELFSKKFSLDKAQYTINSSRLCDYCKEVQNNQVFKNAVTKQDIQNSKKKFMPKIQLRSNPIAKYIYNQDIARVKRLVDTIEYAGPIIAMLDNTKIKERLDIIKSCNAIASQVHVYLLQ</sequence>
<feature type="non-terminal residue" evidence="1">
    <location>
        <position position="204"/>
    </location>
</feature>
<accession>A0A9N9P458</accession>
<evidence type="ECO:0000313" key="2">
    <source>
        <dbReference type="Proteomes" id="UP000789405"/>
    </source>
</evidence>
<keyword evidence="2" id="KW-1185">Reference proteome</keyword>
<proteinExistence type="predicted"/>
<dbReference type="EMBL" id="CAJVPY010026293">
    <property type="protein sequence ID" value="CAG8789520.1"/>
    <property type="molecule type" value="Genomic_DNA"/>
</dbReference>
<reference evidence="1" key="1">
    <citation type="submission" date="2021-06" db="EMBL/GenBank/DDBJ databases">
        <authorList>
            <person name="Kallberg Y."/>
            <person name="Tangrot J."/>
            <person name="Rosling A."/>
        </authorList>
    </citation>
    <scope>NUCLEOTIDE SEQUENCE</scope>
    <source>
        <strain evidence="1">MA453B</strain>
    </source>
</reference>
<dbReference type="AlphaFoldDB" id="A0A9N9P458"/>
<organism evidence="1 2">
    <name type="scientific">Dentiscutata erythropus</name>
    <dbReference type="NCBI Taxonomy" id="1348616"/>
    <lineage>
        <taxon>Eukaryota</taxon>
        <taxon>Fungi</taxon>
        <taxon>Fungi incertae sedis</taxon>
        <taxon>Mucoromycota</taxon>
        <taxon>Glomeromycotina</taxon>
        <taxon>Glomeromycetes</taxon>
        <taxon>Diversisporales</taxon>
        <taxon>Gigasporaceae</taxon>
        <taxon>Dentiscutata</taxon>
    </lineage>
</organism>
<name>A0A9N9P458_9GLOM</name>
<evidence type="ECO:0000313" key="1">
    <source>
        <dbReference type="EMBL" id="CAG8789520.1"/>
    </source>
</evidence>
<dbReference type="Proteomes" id="UP000789405">
    <property type="component" value="Unassembled WGS sequence"/>
</dbReference>
<gene>
    <name evidence="1" type="ORF">DERYTH_LOCUS21121</name>
</gene>
<protein>
    <submittedName>
        <fullName evidence="1">1304_t:CDS:1</fullName>
    </submittedName>
</protein>
<dbReference type="OrthoDB" id="2397165at2759"/>
<comment type="caution">
    <text evidence="1">The sequence shown here is derived from an EMBL/GenBank/DDBJ whole genome shotgun (WGS) entry which is preliminary data.</text>
</comment>
<feature type="non-terminal residue" evidence="1">
    <location>
        <position position="1"/>
    </location>
</feature>